<gene>
    <name evidence="1" type="ORF">GCM10007877_17370</name>
</gene>
<name>A0AA37TBE8_9GAMM</name>
<dbReference type="RefSeq" id="WP_232593210.1">
    <property type="nucleotide sequence ID" value="NZ_BSPD01000037.1"/>
</dbReference>
<organism evidence="1 2">
    <name type="scientific">Marinibactrum halimedae</name>
    <dbReference type="NCBI Taxonomy" id="1444977"/>
    <lineage>
        <taxon>Bacteria</taxon>
        <taxon>Pseudomonadati</taxon>
        <taxon>Pseudomonadota</taxon>
        <taxon>Gammaproteobacteria</taxon>
        <taxon>Cellvibrionales</taxon>
        <taxon>Cellvibrionaceae</taxon>
        <taxon>Marinibactrum</taxon>
    </lineage>
</organism>
<keyword evidence="2" id="KW-1185">Reference proteome</keyword>
<dbReference type="AlphaFoldDB" id="A0AA37TBE8"/>
<dbReference type="EMBL" id="BSPD01000037">
    <property type="protein sequence ID" value="GLS26022.1"/>
    <property type="molecule type" value="Genomic_DNA"/>
</dbReference>
<comment type="caution">
    <text evidence="1">The sequence shown here is derived from an EMBL/GenBank/DDBJ whole genome shotgun (WGS) entry which is preliminary data.</text>
</comment>
<accession>A0AA37TBE8</accession>
<dbReference type="Proteomes" id="UP001156870">
    <property type="component" value="Unassembled WGS sequence"/>
</dbReference>
<evidence type="ECO:0000313" key="1">
    <source>
        <dbReference type="EMBL" id="GLS26022.1"/>
    </source>
</evidence>
<sequence>MLNPPHIPDLRTYAYHQKAAEILKKEPGRLIEIYEILEHWRTLSGSQAEGWAEKWQGLIRDLSASQVADLICKKSEEMDFNRKSSPFACLLSDEERLEILHRFKYEHK</sequence>
<evidence type="ECO:0000313" key="2">
    <source>
        <dbReference type="Proteomes" id="UP001156870"/>
    </source>
</evidence>
<reference evidence="1 2" key="1">
    <citation type="journal article" date="2014" name="Int. J. Syst. Evol. Microbiol.">
        <title>Complete genome sequence of Corynebacterium casei LMG S-19264T (=DSM 44701T), isolated from a smear-ripened cheese.</title>
        <authorList>
            <consortium name="US DOE Joint Genome Institute (JGI-PGF)"/>
            <person name="Walter F."/>
            <person name="Albersmeier A."/>
            <person name="Kalinowski J."/>
            <person name="Ruckert C."/>
        </authorList>
    </citation>
    <scope>NUCLEOTIDE SEQUENCE [LARGE SCALE GENOMIC DNA]</scope>
    <source>
        <strain evidence="1 2">NBRC 110095</strain>
    </source>
</reference>
<proteinExistence type="predicted"/>
<protein>
    <submittedName>
        <fullName evidence="1">Uncharacterized protein</fullName>
    </submittedName>
</protein>